<accession>A0AAW2BZM5</accession>
<dbReference type="SUPFAM" id="SSF52266">
    <property type="entry name" value="SGNH hydrolase"/>
    <property type="match status" value="1"/>
</dbReference>
<evidence type="ECO:0000313" key="5">
    <source>
        <dbReference type="Proteomes" id="UP001459277"/>
    </source>
</evidence>
<evidence type="ECO:0000256" key="1">
    <source>
        <dbReference type="ARBA" id="ARBA00022801"/>
    </source>
</evidence>
<feature type="domain" description="Sialate O-acetylesterase" evidence="3">
    <location>
        <begin position="25"/>
        <end position="129"/>
    </location>
</feature>
<dbReference type="PANTHER" id="PTHR31988">
    <property type="entry name" value="ESTERASE, PUTATIVE (DUF303)-RELATED"/>
    <property type="match status" value="1"/>
</dbReference>
<dbReference type="GO" id="GO:0016787">
    <property type="term" value="F:hydrolase activity"/>
    <property type="evidence" value="ECO:0007669"/>
    <property type="project" value="UniProtKB-KW"/>
</dbReference>
<organism evidence="4 5">
    <name type="scientific">Lithocarpus litseifolius</name>
    <dbReference type="NCBI Taxonomy" id="425828"/>
    <lineage>
        <taxon>Eukaryota</taxon>
        <taxon>Viridiplantae</taxon>
        <taxon>Streptophyta</taxon>
        <taxon>Embryophyta</taxon>
        <taxon>Tracheophyta</taxon>
        <taxon>Spermatophyta</taxon>
        <taxon>Magnoliopsida</taxon>
        <taxon>eudicotyledons</taxon>
        <taxon>Gunneridae</taxon>
        <taxon>Pentapetalae</taxon>
        <taxon>rosids</taxon>
        <taxon>fabids</taxon>
        <taxon>Fagales</taxon>
        <taxon>Fagaceae</taxon>
        <taxon>Lithocarpus</taxon>
    </lineage>
</organism>
<keyword evidence="2" id="KW-0732">Signal</keyword>
<evidence type="ECO:0000256" key="2">
    <source>
        <dbReference type="SAM" id="SignalP"/>
    </source>
</evidence>
<proteinExistence type="predicted"/>
<dbReference type="Gene3D" id="3.40.50.1110">
    <property type="entry name" value="SGNH hydrolase"/>
    <property type="match status" value="1"/>
</dbReference>
<feature type="chain" id="PRO_5043643421" description="Sialate O-acetylesterase domain-containing protein" evidence="2">
    <location>
        <begin position="19"/>
        <end position="129"/>
    </location>
</feature>
<dbReference type="InterPro" id="IPR005181">
    <property type="entry name" value="SASA"/>
</dbReference>
<name>A0AAW2BZM5_9ROSI</name>
<dbReference type="InterPro" id="IPR052940">
    <property type="entry name" value="Carb_Esterase_6"/>
</dbReference>
<dbReference type="PANTHER" id="PTHR31988:SF15">
    <property type="entry name" value="ESTERASE, PUTATIVE (DUF303)-RELATED"/>
    <property type="match status" value="1"/>
</dbReference>
<evidence type="ECO:0000313" key="4">
    <source>
        <dbReference type="EMBL" id="KAK9990898.1"/>
    </source>
</evidence>
<comment type="caution">
    <text evidence="4">The sequence shown here is derived from an EMBL/GenBank/DDBJ whole genome shotgun (WGS) entry which is preliminary data.</text>
</comment>
<dbReference type="AlphaFoldDB" id="A0AAW2BZM5"/>
<dbReference type="InterPro" id="IPR036514">
    <property type="entry name" value="SGNH_hydro_sf"/>
</dbReference>
<dbReference type="Pfam" id="PF03629">
    <property type="entry name" value="SASA"/>
    <property type="match status" value="1"/>
</dbReference>
<protein>
    <recommendedName>
        <fullName evidence="3">Sialate O-acetylesterase domain-containing protein</fullName>
    </recommendedName>
</protein>
<dbReference type="Proteomes" id="UP001459277">
    <property type="component" value="Unassembled WGS sequence"/>
</dbReference>
<feature type="signal peptide" evidence="2">
    <location>
        <begin position="1"/>
        <end position="18"/>
    </location>
</feature>
<keyword evidence="1" id="KW-0378">Hydrolase</keyword>
<dbReference type="EMBL" id="JAZDWU010000009">
    <property type="protein sequence ID" value="KAK9990898.1"/>
    <property type="molecule type" value="Genomic_DNA"/>
</dbReference>
<sequence length="129" mass="14293">MPLNIFLAFLLASSIVQSHQELNPKNIFLLAGQSNIAGRGGVNNNTWDMKIPPESNPSPFILRLIVTHELLHKDIDTTRIRGVGLGMPFAREVFSKDPNFWVIGLVPCAIGGTMITKWAKGTIHYKDLV</sequence>
<gene>
    <name evidence="4" type="ORF">SO802_025883</name>
</gene>
<reference evidence="4 5" key="1">
    <citation type="submission" date="2024-01" db="EMBL/GenBank/DDBJ databases">
        <title>A telomere-to-telomere, gap-free genome of sweet tea (Lithocarpus litseifolius).</title>
        <authorList>
            <person name="Zhou J."/>
        </authorList>
    </citation>
    <scope>NUCLEOTIDE SEQUENCE [LARGE SCALE GENOMIC DNA]</scope>
    <source>
        <strain evidence="4">Zhou-2022a</strain>
        <tissue evidence="4">Leaf</tissue>
    </source>
</reference>
<keyword evidence="5" id="KW-1185">Reference proteome</keyword>
<evidence type="ECO:0000259" key="3">
    <source>
        <dbReference type="Pfam" id="PF03629"/>
    </source>
</evidence>